<dbReference type="AlphaFoldDB" id="A0A1K0IPH8"/>
<protein>
    <recommendedName>
        <fullName evidence="3">Polymer-forming cytoskeletal protein</fullName>
    </recommendedName>
</protein>
<sequence>MGQDNALSTEELSVWPLLLGTLTMLVFALPLLPAVLEWRRRRDIRPLAIDGEHTLDVAAVAAVFRAMVERQDEKTGQRGLAHPVSALRPVVHLTGTFMPTAAEAFLGVCARTIVTSGSLVLPDNYTFSRDIYGRRGIATGRRNRMQVLLSEGEILMRSGSELQRWAHARSVHVEPQCRLLGPLSALYSIRLEDECEFTSVSAAVIGFGPRHLAAPPDMEATAPSGGDWAHAVMNPAEAANGRWLVTHDLTFPANTLYRGDLVVHGDLWIGTGARIIGSVKASGSIWLGARVRIEGAMIAAGAISVARECVIAGPVAAEREIDVGARCTIGAADKRTTLVAPVLHVRAGTVVYGAACAPEEGKVVSDGQVASP</sequence>
<keyword evidence="1" id="KW-0472">Membrane</keyword>
<evidence type="ECO:0000256" key="1">
    <source>
        <dbReference type="SAM" id="Phobius"/>
    </source>
</evidence>
<accession>A0A1K0IPH8</accession>
<feature type="transmembrane region" description="Helical" evidence="1">
    <location>
        <begin position="12"/>
        <end position="36"/>
    </location>
</feature>
<dbReference type="SUPFAM" id="SSF51161">
    <property type="entry name" value="Trimeric LpxA-like enzymes"/>
    <property type="match status" value="1"/>
</dbReference>
<reference evidence="2" key="1">
    <citation type="submission" date="2016-09" db="EMBL/GenBank/DDBJ databases">
        <authorList>
            <person name="Capua I."/>
            <person name="De Benedictis P."/>
            <person name="Joannis T."/>
            <person name="Lombin L.H."/>
            <person name="Cattoli G."/>
        </authorList>
    </citation>
    <scope>NUCLEOTIDE SEQUENCE</scope>
    <source>
        <strain evidence="2">B9</strain>
    </source>
</reference>
<keyword evidence="1" id="KW-1133">Transmembrane helix</keyword>
<name>A0A1K0IPH8_CUPNE</name>
<evidence type="ECO:0008006" key="3">
    <source>
        <dbReference type="Google" id="ProtNLM"/>
    </source>
</evidence>
<dbReference type="InterPro" id="IPR011004">
    <property type="entry name" value="Trimer_LpxA-like_sf"/>
</dbReference>
<keyword evidence="1" id="KW-0812">Transmembrane</keyword>
<proteinExistence type="predicted"/>
<dbReference type="EMBL" id="FMSH01000472">
    <property type="protein sequence ID" value="SCU94041.1"/>
    <property type="molecule type" value="Genomic_DNA"/>
</dbReference>
<evidence type="ECO:0000313" key="2">
    <source>
        <dbReference type="EMBL" id="SCU94041.1"/>
    </source>
</evidence>
<gene>
    <name evidence="2" type="ORF">CNECB9_5230019</name>
</gene>
<dbReference type="Gene3D" id="2.160.10.10">
    <property type="entry name" value="Hexapeptide repeat proteins"/>
    <property type="match status" value="1"/>
</dbReference>
<organism evidence="2">
    <name type="scientific">Cupriavidus necator</name>
    <name type="common">Alcaligenes eutrophus</name>
    <name type="synonym">Ralstonia eutropha</name>
    <dbReference type="NCBI Taxonomy" id="106590"/>
    <lineage>
        <taxon>Bacteria</taxon>
        <taxon>Pseudomonadati</taxon>
        <taxon>Pseudomonadota</taxon>
        <taxon>Betaproteobacteria</taxon>
        <taxon>Burkholderiales</taxon>
        <taxon>Burkholderiaceae</taxon>
        <taxon>Cupriavidus</taxon>
    </lineage>
</organism>